<dbReference type="PhylomeDB" id="A0A0G4G9H2"/>
<evidence type="ECO:0000313" key="2">
    <source>
        <dbReference type="Proteomes" id="UP000041254"/>
    </source>
</evidence>
<dbReference type="InParanoid" id="A0A0G4G9H2"/>
<organism evidence="1 2">
    <name type="scientific">Vitrella brassicaformis (strain CCMP3155)</name>
    <dbReference type="NCBI Taxonomy" id="1169540"/>
    <lineage>
        <taxon>Eukaryota</taxon>
        <taxon>Sar</taxon>
        <taxon>Alveolata</taxon>
        <taxon>Colpodellida</taxon>
        <taxon>Vitrellaceae</taxon>
        <taxon>Vitrella</taxon>
    </lineage>
</organism>
<name>A0A0G4G9H2_VITBC</name>
<dbReference type="InterPro" id="IPR011856">
    <property type="entry name" value="tRNA_endonuc-like_dom_sf"/>
</dbReference>
<dbReference type="GO" id="GO:0003676">
    <property type="term" value="F:nucleic acid binding"/>
    <property type="evidence" value="ECO:0007669"/>
    <property type="project" value="InterPro"/>
</dbReference>
<protein>
    <submittedName>
        <fullName evidence="1">Uncharacterized protein</fullName>
    </submittedName>
</protein>
<evidence type="ECO:0000313" key="1">
    <source>
        <dbReference type="EMBL" id="CEM25443.1"/>
    </source>
</evidence>
<dbReference type="Gene3D" id="3.40.1350.10">
    <property type="match status" value="1"/>
</dbReference>
<proteinExistence type="predicted"/>
<dbReference type="EMBL" id="CDMY01000602">
    <property type="protein sequence ID" value="CEM25443.1"/>
    <property type="molecule type" value="Genomic_DNA"/>
</dbReference>
<gene>
    <name evidence="1" type="ORF">Vbra_1402</name>
</gene>
<dbReference type="Proteomes" id="UP000041254">
    <property type="component" value="Unassembled WGS sequence"/>
</dbReference>
<dbReference type="AlphaFoldDB" id="A0A0G4G9H2"/>
<reference evidence="1 2" key="1">
    <citation type="submission" date="2014-11" db="EMBL/GenBank/DDBJ databases">
        <authorList>
            <person name="Zhu J."/>
            <person name="Qi W."/>
            <person name="Song R."/>
        </authorList>
    </citation>
    <scope>NUCLEOTIDE SEQUENCE [LARGE SCALE GENOMIC DNA]</scope>
</reference>
<accession>A0A0G4G9H2</accession>
<keyword evidence="2" id="KW-1185">Reference proteome</keyword>
<sequence length="319" mass="36021">MMVASSMQRGIIISASRRRFAVSASLSPLTTASRRLSSRPADADALLRWEDEGMAEAAAAECRRKMEWRLVGNSGVQCVMDLLRRWQKNQDGAWRFNFTNNYPEIPVVCVALLDFRIWCYDGSDLQRIPSGKLTLRENGKWDHESFRCSTALEGPASLSQKLLLVYQNLSFTKDSLANIMLQRSERHQKGEASIAVWAPLLSAAGVAVRQELIYEMTPVDAVWWWDGKRFLIQHKQARLHTGNNNGSSCVVLHKSAGTKATQLYDEGDFDLLAVSVPGDRYFYLIPMKVLVDRGASDKWTRLLSCCVSLEVIQMATERR</sequence>
<dbReference type="VEuPathDB" id="CryptoDB:Vbra_1402"/>